<dbReference type="Gene3D" id="3.30.70.860">
    <property type="match status" value="1"/>
</dbReference>
<protein>
    <recommendedName>
        <fullName evidence="3">Nucleotide-binding protein DBW71_02260</fullName>
    </recommendedName>
</protein>
<dbReference type="InterPro" id="IPR035571">
    <property type="entry name" value="UPF0234-like_C"/>
</dbReference>
<dbReference type="GO" id="GO:0005829">
    <property type="term" value="C:cytosol"/>
    <property type="evidence" value="ECO:0007669"/>
    <property type="project" value="TreeGrafter"/>
</dbReference>
<dbReference type="Pfam" id="PF04461">
    <property type="entry name" value="YajQ"/>
    <property type="match status" value="1"/>
</dbReference>
<evidence type="ECO:0000256" key="2">
    <source>
        <dbReference type="ARBA" id="ARBA00093450"/>
    </source>
</evidence>
<organism evidence="4 5">
    <name type="scientific">PS1 clade bacterium</name>
    <dbReference type="NCBI Taxonomy" id="2175152"/>
    <lineage>
        <taxon>Bacteria</taxon>
        <taxon>Pseudomonadati</taxon>
        <taxon>Pseudomonadota</taxon>
        <taxon>Alphaproteobacteria</taxon>
        <taxon>PS1 clade</taxon>
    </lineage>
</organism>
<dbReference type="PANTHER" id="PTHR30476:SF0">
    <property type="entry name" value="UPF0234 PROTEIN YAJQ"/>
    <property type="match status" value="1"/>
</dbReference>
<dbReference type="NCBIfam" id="NF003819">
    <property type="entry name" value="PRK05412.1"/>
    <property type="match status" value="1"/>
</dbReference>
<sequence length="161" mass="18529">MPTFDIVSKFEVSEIDNALQNLDREISQRYDFKSSKSEISLDKNQISISTDDEYKLTQLQEMLKVHLTKRGIDAKVLEMGKIESAAGQSVRQIITLIQGINRDLSKQIIQMVKESKIKVQISIQGEDLRVSGKKRDELQDVISLLKENEFNLPLQFINFRD</sequence>
<dbReference type="InterPro" id="IPR035570">
    <property type="entry name" value="UPF0234_N"/>
</dbReference>
<dbReference type="InterPro" id="IPR036183">
    <property type="entry name" value="YajQ-like_sf"/>
</dbReference>
<dbReference type="Proteomes" id="UP000253570">
    <property type="component" value="Unassembled WGS sequence"/>
</dbReference>
<dbReference type="HAMAP" id="MF_00632">
    <property type="entry name" value="UPF0234"/>
    <property type="match status" value="1"/>
</dbReference>
<dbReference type="PANTHER" id="PTHR30476">
    <property type="entry name" value="UPF0234 PROTEIN YAJQ"/>
    <property type="match status" value="1"/>
</dbReference>
<accession>A0A368DRR4</accession>
<dbReference type="InterPro" id="IPR007551">
    <property type="entry name" value="YajQ/Smlt4090-like"/>
</dbReference>
<reference evidence="4 5" key="1">
    <citation type="journal article" date="2018" name="Microbiome">
        <title>Fine metagenomic profile of the Mediterranean stratified and mixed water columns revealed by assembly and recruitment.</title>
        <authorList>
            <person name="Haro-Moreno J.M."/>
            <person name="Lopez-Perez M."/>
            <person name="De La Torre J.R."/>
            <person name="Picazo A."/>
            <person name="Camacho A."/>
            <person name="Rodriguez-Valera F."/>
        </authorList>
    </citation>
    <scope>NUCLEOTIDE SEQUENCE [LARGE SCALE GENOMIC DNA]</scope>
    <source>
        <strain evidence="4">MED-G57</strain>
    </source>
</reference>
<comment type="similarity">
    <text evidence="2 3">Belongs to the YajQ family.</text>
</comment>
<evidence type="ECO:0000313" key="5">
    <source>
        <dbReference type="Proteomes" id="UP000253570"/>
    </source>
</evidence>
<evidence type="ECO:0000256" key="3">
    <source>
        <dbReference type="HAMAP-Rule" id="MF_00632"/>
    </source>
</evidence>
<name>A0A368DRR4_9PROT</name>
<proteinExistence type="inferred from homology"/>
<dbReference type="AlphaFoldDB" id="A0A368DRR4"/>
<gene>
    <name evidence="4" type="ORF">DBW71_02260</name>
</gene>
<evidence type="ECO:0000313" key="4">
    <source>
        <dbReference type="EMBL" id="RCL73915.1"/>
    </source>
</evidence>
<comment type="function">
    <text evidence="3">Nucleotide-binding protein.</text>
</comment>
<dbReference type="CDD" id="cd11740">
    <property type="entry name" value="YajQ_like"/>
    <property type="match status" value="1"/>
</dbReference>
<dbReference type="SUPFAM" id="SSF89963">
    <property type="entry name" value="YajQ-like"/>
    <property type="match status" value="2"/>
</dbReference>
<dbReference type="GO" id="GO:0000166">
    <property type="term" value="F:nucleotide binding"/>
    <property type="evidence" value="ECO:0007669"/>
    <property type="project" value="UniProtKB-UniRule"/>
</dbReference>
<keyword evidence="1 3" id="KW-0547">Nucleotide-binding</keyword>
<comment type="caution">
    <text evidence="4">The sequence shown here is derived from an EMBL/GenBank/DDBJ whole genome shotgun (WGS) entry which is preliminary data.</text>
</comment>
<dbReference type="Gene3D" id="3.30.70.990">
    <property type="entry name" value="YajQ-like, domain 2"/>
    <property type="match status" value="1"/>
</dbReference>
<dbReference type="EMBL" id="QOQD01000004">
    <property type="protein sequence ID" value="RCL73915.1"/>
    <property type="molecule type" value="Genomic_DNA"/>
</dbReference>
<evidence type="ECO:0000256" key="1">
    <source>
        <dbReference type="ARBA" id="ARBA00022741"/>
    </source>
</evidence>